<evidence type="ECO:0000256" key="6">
    <source>
        <dbReference type="PROSITE-ProRule" id="PRU00433"/>
    </source>
</evidence>
<dbReference type="Pfam" id="PF03150">
    <property type="entry name" value="CCP_MauG"/>
    <property type="match status" value="1"/>
</dbReference>
<dbReference type="PANTHER" id="PTHR30600:SF7">
    <property type="entry name" value="CYTOCHROME C PEROXIDASE-RELATED"/>
    <property type="match status" value="1"/>
</dbReference>
<evidence type="ECO:0000256" key="4">
    <source>
        <dbReference type="ARBA" id="ARBA00023002"/>
    </source>
</evidence>
<proteinExistence type="predicted"/>
<dbReference type="Proteomes" id="UP000055019">
    <property type="component" value="Unassembled WGS sequence"/>
</dbReference>
<feature type="domain" description="Cytochrome c" evidence="7">
    <location>
        <begin position="44"/>
        <end position="154"/>
    </location>
</feature>
<keyword evidence="2 6" id="KW-0349">Heme</keyword>
<dbReference type="Pfam" id="PF14376">
    <property type="entry name" value="Haem_bd"/>
    <property type="match status" value="1"/>
</dbReference>
<evidence type="ECO:0000256" key="1">
    <source>
        <dbReference type="ARBA" id="ARBA00004196"/>
    </source>
</evidence>
<accession>A0A158KMI2</accession>
<organism evidence="8 9">
    <name type="scientific">Caballeronia arvi</name>
    <dbReference type="NCBI Taxonomy" id="1777135"/>
    <lineage>
        <taxon>Bacteria</taxon>
        <taxon>Pseudomonadati</taxon>
        <taxon>Pseudomonadota</taxon>
        <taxon>Betaproteobacteria</taxon>
        <taxon>Burkholderiales</taxon>
        <taxon>Burkholderiaceae</taxon>
        <taxon>Caballeronia</taxon>
    </lineage>
</organism>
<evidence type="ECO:0000256" key="3">
    <source>
        <dbReference type="ARBA" id="ARBA00022723"/>
    </source>
</evidence>
<name>A0A158KMI2_9BURK</name>
<dbReference type="SUPFAM" id="SSF46626">
    <property type="entry name" value="Cytochrome c"/>
    <property type="match status" value="3"/>
</dbReference>
<reference evidence="8" key="1">
    <citation type="submission" date="2016-01" db="EMBL/GenBank/DDBJ databases">
        <authorList>
            <person name="Peeters C."/>
        </authorList>
    </citation>
    <scope>NUCLEOTIDE SEQUENCE [LARGE SCALE GENOMIC DNA]</scope>
    <source>
        <strain evidence="8">LMG 29317</strain>
    </source>
</reference>
<keyword evidence="8" id="KW-0575">Peroxidase</keyword>
<keyword evidence="3 6" id="KW-0479">Metal-binding</keyword>
<dbReference type="GO" id="GO:0020037">
    <property type="term" value="F:heme binding"/>
    <property type="evidence" value="ECO:0007669"/>
    <property type="project" value="InterPro"/>
</dbReference>
<comment type="caution">
    <text evidence="8">The sequence shown here is derived from an EMBL/GenBank/DDBJ whole genome shotgun (WGS) entry which is preliminary data.</text>
</comment>
<dbReference type="SMART" id="SM01235">
    <property type="entry name" value="Haem_bd"/>
    <property type="match status" value="1"/>
</dbReference>
<feature type="domain" description="Cytochrome c" evidence="7">
    <location>
        <begin position="335"/>
        <end position="455"/>
    </location>
</feature>
<dbReference type="InterPro" id="IPR025992">
    <property type="entry name" value="Haem-bd"/>
</dbReference>
<gene>
    <name evidence="8" type="ORF">AWB74_06193</name>
</gene>
<dbReference type="GO" id="GO:0004130">
    <property type="term" value="F:cytochrome-c peroxidase activity"/>
    <property type="evidence" value="ECO:0007669"/>
    <property type="project" value="TreeGrafter"/>
</dbReference>
<dbReference type="InterPro" id="IPR009056">
    <property type="entry name" value="Cyt_c-like_dom"/>
</dbReference>
<evidence type="ECO:0000256" key="2">
    <source>
        <dbReference type="ARBA" id="ARBA00022617"/>
    </source>
</evidence>
<dbReference type="InterPro" id="IPR036909">
    <property type="entry name" value="Cyt_c-like_dom_sf"/>
</dbReference>
<dbReference type="PROSITE" id="PS51007">
    <property type="entry name" value="CYTC"/>
    <property type="match status" value="3"/>
</dbReference>
<sequence length="466" mass="50520">MSRKLLLSAAFGVLVAGYLALSGYAYVHDTAYASQAAEARAPSAQAAAIRDVLNRNACYYCHSTKTELPAYAKLPGIAQLSQHDVERGLRHFRIDALYRSLEQGTTVPQADIAKIESVVQNGTMPPAAFRAVHWSTGLTEEDQAMLLAWIADVRKAHYATQGVSAAFANDPVQPLPQSVPVDARKVALGQRLFHDPRLSSDNTVSCASCHGLNTGGVDNRKRSAGVGGQLGGVNAPTVFNAVFNHAQFWDGRAATLQGQAGGPPLNPVEMASVSWDQIIGKLKQDTEFSRSFEAVYPQGWTGMNITDAIAEFEKTLLTPSRFDAYLRGDRTALNAQELRGYQLFKQNRCATCHVGVNLGGQSYERMGRTGDYFAARGEALTDADKGRANVTHDPLDLYHFKVPGLRNVELTAPYFHDGSVKDLHQAVRDMAKYEVGTKLSEADVNAIVAFLKTLTGTYTPALATAR</sequence>
<keyword evidence="5 6" id="KW-0408">Iron</keyword>
<evidence type="ECO:0000313" key="8">
    <source>
        <dbReference type="EMBL" id="SAL82205.1"/>
    </source>
</evidence>
<dbReference type="AlphaFoldDB" id="A0A158KMI2"/>
<dbReference type="OrthoDB" id="9805202at2"/>
<dbReference type="GO" id="GO:0046872">
    <property type="term" value="F:metal ion binding"/>
    <property type="evidence" value="ECO:0007669"/>
    <property type="project" value="UniProtKB-KW"/>
</dbReference>
<dbReference type="InterPro" id="IPR004852">
    <property type="entry name" value="Di-haem_cyt_c_peroxidsae"/>
</dbReference>
<feature type="domain" description="Cytochrome c" evidence="7">
    <location>
        <begin position="184"/>
        <end position="286"/>
    </location>
</feature>
<keyword evidence="9" id="KW-1185">Reference proteome</keyword>
<dbReference type="InterPro" id="IPR051395">
    <property type="entry name" value="Cytochrome_c_Peroxidase/MauG"/>
</dbReference>
<dbReference type="EMBL" id="FCOM02000040">
    <property type="protein sequence ID" value="SAL82205.1"/>
    <property type="molecule type" value="Genomic_DNA"/>
</dbReference>
<evidence type="ECO:0000256" key="5">
    <source>
        <dbReference type="ARBA" id="ARBA00023004"/>
    </source>
</evidence>
<evidence type="ECO:0000313" key="9">
    <source>
        <dbReference type="Proteomes" id="UP000055019"/>
    </source>
</evidence>
<protein>
    <submittedName>
        <fullName evidence="8">Di-heme cytochrome c peroxidase</fullName>
    </submittedName>
</protein>
<dbReference type="Pfam" id="PF00034">
    <property type="entry name" value="Cytochrom_C"/>
    <property type="match status" value="1"/>
</dbReference>
<keyword evidence="4" id="KW-0560">Oxidoreductase</keyword>
<dbReference type="GO" id="GO:0030313">
    <property type="term" value="C:cell envelope"/>
    <property type="evidence" value="ECO:0007669"/>
    <property type="project" value="UniProtKB-SubCell"/>
</dbReference>
<comment type="subcellular location">
    <subcellularLocation>
        <location evidence="1">Cell envelope</location>
    </subcellularLocation>
</comment>
<dbReference type="Gene3D" id="1.10.760.10">
    <property type="entry name" value="Cytochrome c-like domain"/>
    <property type="match status" value="2"/>
</dbReference>
<dbReference type="PANTHER" id="PTHR30600">
    <property type="entry name" value="CYTOCHROME C PEROXIDASE-RELATED"/>
    <property type="match status" value="1"/>
</dbReference>
<dbReference type="RefSeq" id="WP_061150419.1">
    <property type="nucleotide sequence ID" value="NZ_FCOM02000040.1"/>
</dbReference>
<evidence type="ECO:0000259" key="7">
    <source>
        <dbReference type="PROSITE" id="PS51007"/>
    </source>
</evidence>
<dbReference type="GO" id="GO:0009055">
    <property type="term" value="F:electron transfer activity"/>
    <property type="evidence" value="ECO:0007669"/>
    <property type="project" value="InterPro"/>
</dbReference>